<sequence>MIKTNQEKAGYILSLLEKIQYGSVTIIIQDGKIIQLDVTEKHRLSK</sequence>
<evidence type="ECO:0000313" key="2">
    <source>
        <dbReference type="Proteomes" id="UP001589609"/>
    </source>
</evidence>
<name>A0ABV5WF13_9BACI</name>
<keyword evidence="2" id="KW-1185">Reference proteome</keyword>
<protein>
    <submittedName>
        <fullName evidence="1">YezD family protein</fullName>
    </submittedName>
</protein>
<dbReference type="InterPro" id="IPR018743">
    <property type="entry name" value="DUF2292"/>
</dbReference>
<evidence type="ECO:0000313" key="1">
    <source>
        <dbReference type="EMBL" id="MFB9759214.1"/>
    </source>
</evidence>
<accession>A0ABV5WF13</accession>
<dbReference type="Pfam" id="PF10055">
    <property type="entry name" value="DUF2292"/>
    <property type="match status" value="1"/>
</dbReference>
<organism evidence="1 2">
    <name type="scientific">Ectobacillus funiculus</name>
    <dbReference type="NCBI Taxonomy" id="137993"/>
    <lineage>
        <taxon>Bacteria</taxon>
        <taxon>Bacillati</taxon>
        <taxon>Bacillota</taxon>
        <taxon>Bacilli</taxon>
        <taxon>Bacillales</taxon>
        <taxon>Bacillaceae</taxon>
        <taxon>Ectobacillus</taxon>
    </lineage>
</organism>
<comment type="caution">
    <text evidence="1">The sequence shown here is derived from an EMBL/GenBank/DDBJ whole genome shotgun (WGS) entry which is preliminary data.</text>
</comment>
<dbReference type="EMBL" id="JBHMAF010000065">
    <property type="protein sequence ID" value="MFB9759214.1"/>
    <property type="molecule type" value="Genomic_DNA"/>
</dbReference>
<dbReference type="RefSeq" id="WP_129729289.1">
    <property type="nucleotide sequence ID" value="NZ_JAPCYI010000001.1"/>
</dbReference>
<reference evidence="1 2" key="1">
    <citation type="submission" date="2024-09" db="EMBL/GenBank/DDBJ databases">
        <authorList>
            <person name="Sun Q."/>
            <person name="Mori K."/>
        </authorList>
    </citation>
    <scope>NUCLEOTIDE SEQUENCE [LARGE SCALE GENOMIC DNA]</scope>
    <source>
        <strain evidence="1 2">JCM 11201</strain>
    </source>
</reference>
<proteinExistence type="predicted"/>
<dbReference type="Proteomes" id="UP001589609">
    <property type="component" value="Unassembled WGS sequence"/>
</dbReference>
<gene>
    <name evidence="1" type="ORF">ACFFMS_12255</name>
</gene>